<feature type="transmembrane region" description="Helical" evidence="2">
    <location>
        <begin position="6"/>
        <end position="25"/>
    </location>
</feature>
<dbReference type="AlphaFoldDB" id="D6RK74"/>
<dbReference type="RefSeq" id="XP_002912214.1">
    <property type="nucleotide sequence ID" value="XM_002912168.1"/>
</dbReference>
<sequence length="444" mass="50337">MILSVAITYLLDILLFFVGLSGHVVRISRIDLWRPAIKGITYSRHRKGYHAMEVSVGSVTFQPHLPRPSAPYFGTIIIDDVSVNQIPQYSGRIQQVKAILWLLPTLFRFTAGPIVTAEVHDFLIDVTESRMEPSWLRAIRLNLVETILRGETLRVNEVKSKVWLWEPATGPRKTRIQKGEEEAEEGLKEEGVGEESEEEPPDKEESSEATPSDGDDEEDGNDFINEKVEFKDTDDTETRARISAFQAMLHNFRNNRMYSMGRIDTEIKRPWGAPPWPASSAVDFYDDEDDAWTGSLLLRIADSNWTKIPRVGETVSSGPWSVAKSLVFGFLTFPIFVSKALWDPLQYVDLVCTNAEMNYRQFRLRDAELFVEAGKVAYERYSSLQDNTKRILEDWAWELFVGGLSSAFGLDEPKVASEVKDNKDVSEKASVDNSVELPPPIIKN</sequence>
<feature type="region of interest" description="Disordered" evidence="1">
    <location>
        <begin position="173"/>
        <end position="221"/>
    </location>
</feature>
<evidence type="ECO:0000256" key="1">
    <source>
        <dbReference type="SAM" id="MobiDB-lite"/>
    </source>
</evidence>
<dbReference type="OMA" id="AMVAEEC"/>
<organism evidence="3 4">
    <name type="scientific">Coprinopsis cinerea (strain Okayama-7 / 130 / ATCC MYA-4618 / FGSC 9003)</name>
    <name type="common">Inky cap fungus</name>
    <name type="synonym">Hormographiella aspergillata</name>
    <dbReference type="NCBI Taxonomy" id="240176"/>
    <lineage>
        <taxon>Eukaryota</taxon>
        <taxon>Fungi</taxon>
        <taxon>Dikarya</taxon>
        <taxon>Basidiomycota</taxon>
        <taxon>Agaricomycotina</taxon>
        <taxon>Agaricomycetes</taxon>
        <taxon>Agaricomycetidae</taxon>
        <taxon>Agaricales</taxon>
        <taxon>Agaricineae</taxon>
        <taxon>Psathyrellaceae</taxon>
        <taxon>Coprinopsis</taxon>
    </lineage>
</organism>
<proteinExistence type="predicted"/>
<keyword evidence="2" id="KW-0812">Transmembrane</keyword>
<gene>
    <name evidence="3" type="ORF">CC1G_13746</name>
</gene>
<feature type="compositionally biased region" description="Basic and acidic residues" evidence="1">
    <location>
        <begin position="419"/>
        <end position="430"/>
    </location>
</feature>
<dbReference type="VEuPathDB" id="FungiDB:CC1G_13746"/>
<evidence type="ECO:0000256" key="2">
    <source>
        <dbReference type="SAM" id="Phobius"/>
    </source>
</evidence>
<keyword evidence="2" id="KW-1133">Transmembrane helix</keyword>
<dbReference type="Proteomes" id="UP000001861">
    <property type="component" value="Unassembled WGS sequence"/>
</dbReference>
<feature type="compositionally biased region" description="Acidic residues" evidence="1">
    <location>
        <begin position="192"/>
        <end position="221"/>
    </location>
</feature>
<dbReference type="EMBL" id="AACS02000001">
    <property type="protein sequence ID" value="EFI28720.1"/>
    <property type="molecule type" value="Genomic_DNA"/>
</dbReference>
<dbReference type="KEGG" id="cci:CC1G_13746"/>
<dbReference type="eggNOG" id="ENOG502QZ98">
    <property type="taxonomic scope" value="Eukaryota"/>
</dbReference>
<keyword evidence="2" id="KW-0472">Membrane</keyword>
<evidence type="ECO:0000313" key="4">
    <source>
        <dbReference type="Proteomes" id="UP000001861"/>
    </source>
</evidence>
<dbReference type="InParanoid" id="D6RK74"/>
<accession>D6RK74</accession>
<comment type="caution">
    <text evidence="3">The sequence shown here is derived from an EMBL/GenBank/DDBJ whole genome shotgun (WGS) entry which is preliminary data.</text>
</comment>
<name>D6RK74_COPC7</name>
<feature type="compositionally biased region" description="Basic and acidic residues" evidence="1">
    <location>
        <begin position="177"/>
        <end position="191"/>
    </location>
</feature>
<dbReference type="GeneID" id="6016712"/>
<evidence type="ECO:0000313" key="3">
    <source>
        <dbReference type="EMBL" id="EFI28720.1"/>
    </source>
</evidence>
<dbReference type="HOGENOM" id="CLU_053172_0_0_1"/>
<feature type="region of interest" description="Disordered" evidence="1">
    <location>
        <begin position="419"/>
        <end position="444"/>
    </location>
</feature>
<reference evidence="3 4" key="1">
    <citation type="journal article" date="2010" name="Proc. Natl. Acad. Sci. U.S.A.">
        <title>Insights into evolution of multicellular fungi from the assembled chromosomes of the mushroom Coprinopsis cinerea (Coprinus cinereus).</title>
        <authorList>
            <person name="Stajich J.E."/>
            <person name="Wilke S.K."/>
            <person name="Ahren D."/>
            <person name="Au C.H."/>
            <person name="Birren B.W."/>
            <person name="Borodovsky M."/>
            <person name="Burns C."/>
            <person name="Canback B."/>
            <person name="Casselton L.A."/>
            <person name="Cheng C.K."/>
            <person name="Deng J."/>
            <person name="Dietrich F.S."/>
            <person name="Fargo D.C."/>
            <person name="Farman M.L."/>
            <person name="Gathman A.C."/>
            <person name="Goldberg J."/>
            <person name="Guigo R."/>
            <person name="Hoegger P.J."/>
            <person name="Hooker J.B."/>
            <person name="Huggins A."/>
            <person name="James T.Y."/>
            <person name="Kamada T."/>
            <person name="Kilaru S."/>
            <person name="Kodira C."/>
            <person name="Kues U."/>
            <person name="Kupfer D."/>
            <person name="Kwan H.S."/>
            <person name="Lomsadze A."/>
            <person name="Li W."/>
            <person name="Lilly W.W."/>
            <person name="Ma L.J."/>
            <person name="Mackey A.J."/>
            <person name="Manning G."/>
            <person name="Martin F."/>
            <person name="Muraguchi H."/>
            <person name="Natvig D.O."/>
            <person name="Palmerini H."/>
            <person name="Ramesh M.A."/>
            <person name="Rehmeyer C.J."/>
            <person name="Roe B.A."/>
            <person name="Shenoy N."/>
            <person name="Stanke M."/>
            <person name="Ter-Hovhannisyan V."/>
            <person name="Tunlid A."/>
            <person name="Velagapudi R."/>
            <person name="Vision T.J."/>
            <person name="Zeng Q."/>
            <person name="Zolan M.E."/>
            <person name="Pukkila P.J."/>
        </authorList>
    </citation>
    <scope>NUCLEOTIDE SEQUENCE [LARGE SCALE GENOMIC DNA]</scope>
    <source>
        <strain evidence="4">Okayama-7 / 130 / ATCC MYA-4618 / FGSC 9003</strain>
    </source>
</reference>
<protein>
    <submittedName>
        <fullName evidence="3">Uncharacterized protein</fullName>
    </submittedName>
</protein>
<dbReference type="OrthoDB" id="2798046at2759"/>
<keyword evidence="4" id="KW-1185">Reference proteome</keyword>